<accession>A0A841GIM9</accession>
<dbReference type="RefSeq" id="WP_170030618.1">
    <property type="nucleotide sequence ID" value="NZ_JABDTL010000001.1"/>
</dbReference>
<dbReference type="AlphaFoldDB" id="A0A841GIM9"/>
<evidence type="ECO:0000313" key="2">
    <source>
        <dbReference type="Proteomes" id="UP000582837"/>
    </source>
</evidence>
<dbReference type="EMBL" id="JACHIA010000001">
    <property type="protein sequence ID" value="MBB6068491.1"/>
    <property type="molecule type" value="Genomic_DNA"/>
</dbReference>
<evidence type="ECO:0000313" key="1">
    <source>
        <dbReference type="EMBL" id="MBB6068491.1"/>
    </source>
</evidence>
<sequence length="272" mass="30389">MIVISRILQAAGFVLLLAACGPPRFQYSLRDTVRSPSDMQRYAGLYRRSDSLQAVSDSINHCPPRADTVWAGNRRVAIPQVWLEASVAHGCSGTGLPNLVRRRLRDDPASLPFYEAVARGQGGRDELARAAAVSFLGYSGHRRYFPLLLRIASDETPALGEKDYNAAYWATIALAPYLWESHAARRTVLRHAGNMNAPRAREAGIQALAIANSTWSRRHLKAMVPDNPSEYHMRIVGRALSHRPCRPGTVFVERIFIEGQDYSRCEPPPDWR</sequence>
<reference evidence="1 2" key="1">
    <citation type="submission" date="2020-08" db="EMBL/GenBank/DDBJ databases">
        <title>Genomic Encyclopedia of Type Strains, Phase IV (KMG-IV): sequencing the most valuable type-strain genomes for metagenomic binning, comparative biology and taxonomic classification.</title>
        <authorList>
            <person name="Goeker M."/>
        </authorList>
    </citation>
    <scope>NUCLEOTIDE SEQUENCE [LARGE SCALE GENOMIC DNA]</scope>
    <source>
        <strain evidence="1 2">DSM 29007</strain>
    </source>
</reference>
<proteinExistence type="predicted"/>
<dbReference type="PROSITE" id="PS51257">
    <property type="entry name" value="PROKAR_LIPOPROTEIN"/>
    <property type="match status" value="1"/>
</dbReference>
<protein>
    <submittedName>
        <fullName evidence="1">Uncharacterized protein</fullName>
    </submittedName>
</protein>
<keyword evidence="2" id="KW-1185">Reference proteome</keyword>
<organism evidence="1 2">
    <name type="scientific">Longimicrobium terrae</name>
    <dbReference type="NCBI Taxonomy" id="1639882"/>
    <lineage>
        <taxon>Bacteria</taxon>
        <taxon>Pseudomonadati</taxon>
        <taxon>Gemmatimonadota</taxon>
        <taxon>Longimicrobiia</taxon>
        <taxon>Longimicrobiales</taxon>
        <taxon>Longimicrobiaceae</taxon>
        <taxon>Longimicrobium</taxon>
    </lineage>
</organism>
<comment type="caution">
    <text evidence="1">The sequence shown here is derived from an EMBL/GenBank/DDBJ whole genome shotgun (WGS) entry which is preliminary data.</text>
</comment>
<dbReference type="Proteomes" id="UP000582837">
    <property type="component" value="Unassembled WGS sequence"/>
</dbReference>
<gene>
    <name evidence="1" type="ORF">HNQ61_000102</name>
</gene>
<name>A0A841GIM9_9BACT</name>